<dbReference type="PANTHER" id="PTHR30231">
    <property type="entry name" value="DNA POLYMERASE III SUBUNIT EPSILON"/>
    <property type="match status" value="1"/>
</dbReference>
<sequence length="239" mass="26006">MSWHTGRMAAFDTETTGLDVESDRIITAALVEVGGGQRAVTRAWMANPSIPIPRAATKVHGITNAQARGARPAAAVVAEIAAAIVAQARAGVPLVVMNAPYDLTLLDRELARHGLPSLAQQLGDTDLHVIDPLVIDRQADRWRKGSRNLESLAKHYGVEVGRAHTANADALAAARIVGEIARRYPNIQDWTVEHLHWMQAEWAAGQAFDRQQYRRRTDPSAVVNGEWPMIPRPRTGGAS</sequence>
<keyword evidence="1" id="KW-0540">Nuclease</keyword>
<gene>
    <name evidence="5" type="ORF">E6W39_24425</name>
</gene>
<dbReference type="OrthoDB" id="9791657at2"/>
<dbReference type="GO" id="GO:0005829">
    <property type="term" value="C:cytosol"/>
    <property type="evidence" value="ECO:0007669"/>
    <property type="project" value="TreeGrafter"/>
</dbReference>
<feature type="domain" description="Exonuclease" evidence="4">
    <location>
        <begin position="7"/>
        <end position="186"/>
    </location>
</feature>
<keyword evidence="3 5" id="KW-0269">Exonuclease</keyword>
<evidence type="ECO:0000256" key="2">
    <source>
        <dbReference type="ARBA" id="ARBA00022801"/>
    </source>
</evidence>
<reference evidence="5 6" key="1">
    <citation type="submission" date="2019-06" db="EMBL/GenBank/DDBJ databases">
        <title>Description of Kitasatospora acidophila sp. nov. isolated from pine grove soil, and reclassification of Streptomyces novaecaesareae to Kitasatospora novaeceasareae comb. nov.</title>
        <authorList>
            <person name="Kim M.J."/>
        </authorList>
    </citation>
    <scope>NUCLEOTIDE SEQUENCE [LARGE SCALE GENOMIC DNA]</scope>
    <source>
        <strain evidence="5 6">MMS16-CNU292</strain>
    </source>
</reference>
<dbReference type="InterPro" id="IPR012337">
    <property type="entry name" value="RNaseH-like_sf"/>
</dbReference>
<dbReference type="CDD" id="cd06127">
    <property type="entry name" value="DEDDh"/>
    <property type="match status" value="1"/>
</dbReference>
<dbReference type="PANTHER" id="PTHR30231:SF4">
    <property type="entry name" value="PROTEIN NEN2"/>
    <property type="match status" value="1"/>
</dbReference>
<proteinExistence type="predicted"/>
<dbReference type="InterPro" id="IPR013520">
    <property type="entry name" value="Ribonucl_H"/>
</dbReference>
<evidence type="ECO:0000256" key="1">
    <source>
        <dbReference type="ARBA" id="ARBA00022722"/>
    </source>
</evidence>
<dbReference type="Proteomes" id="UP000319103">
    <property type="component" value="Unassembled WGS sequence"/>
</dbReference>
<evidence type="ECO:0000259" key="4">
    <source>
        <dbReference type="SMART" id="SM00479"/>
    </source>
</evidence>
<dbReference type="SUPFAM" id="SSF53098">
    <property type="entry name" value="Ribonuclease H-like"/>
    <property type="match status" value="1"/>
</dbReference>
<protein>
    <submittedName>
        <fullName evidence="5">3'-5' exonuclease</fullName>
    </submittedName>
</protein>
<dbReference type="InterPro" id="IPR036397">
    <property type="entry name" value="RNaseH_sf"/>
</dbReference>
<accession>A0A540W749</accession>
<keyword evidence="2" id="KW-0378">Hydrolase</keyword>
<dbReference type="NCBIfam" id="NF005927">
    <property type="entry name" value="PRK07942.1"/>
    <property type="match status" value="1"/>
</dbReference>
<name>A0A540W749_9ACTN</name>
<dbReference type="EMBL" id="VIGB01000003">
    <property type="protein sequence ID" value="TQF04797.1"/>
    <property type="molecule type" value="Genomic_DNA"/>
</dbReference>
<dbReference type="GO" id="GO:0008408">
    <property type="term" value="F:3'-5' exonuclease activity"/>
    <property type="evidence" value="ECO:0007669"/>
    <property type="project" value="TreeGrafter"/>
</dbReference>
<dbReference type="Gene3D" id="3.30.420.10">
    <property type="entry name" value="Ribonuclease H-like superfamily/Ribonuclease H"/>
    <property type="match status" value="1"/>
</dbReference>
<comment type="caution">
    <text evidence="5">The sequence shown here is derived from an EMBL/GenBank/DDBJ whole genome shotgun (WGS) entry which is preliminary data.</text>
</comment>
<evidence type="ECO:0000256" key="3">
    <source>
        <dbReference type="ARBA" id="ARBA00022839"/>
    </source>
</evidence>
<organism evidence="5 6">
    <name type="scientific">Kitasatospora acidiphila</name>
    <dbReference type="NCBI Taxonomy" id="2567942"/>
    <lineage>
        <taxon>Bacteria</taxon>
        <taxon>Bacillati</taxon>
        <taxon>Actinomycetota</taxon>
        <taxon>Actinomycetes</taxon>
        <taxon>Kitasatosporales</taxon>
        <taxon>Streptomycetaceae</taxon>
        <taxon>Kitasatospora</taxon>
    </lineage>
</organism>
<dbReference type="RefSeq" id="WP_141635352.1">
    <property type="nucleotide sequence ID" value="NZ_VIGB01000003.1"/>
</dbReference>
<evidence type="ECO:0000313" key="5">
    <source>
        <dbReference type="EMBL" id="TQF04797.1"/>
    </source>
</evidence>
<dbReference type="AlphaFoldDB" id="A0A540W749"/>
<dbReference type="GO" id="GO:0003676">
    <property type="term" value="F:nucleic acid binding"/>
    <property type="evidence" value="ECO:0007669"/>
    <property type="project" value="InterPro"/>
</dbReference>
<dbReference type="SMART" id="SM00479">
    <property type="entry name" value="EXOIII"/>
    <property type="match status" value="1"/>
</dbReference>
<keyword evidence="6" id="KW-1185">Reference proteome</keyword>
<evidence type="ECO:0000313" key="6">
    <source>
        <dbReference type="Proteomes" id="UP000319103"/>
    </source>
</evidence>
<dbReference type="Pfam" id="PF00929">
    <property type="entry name" value="RNase_T"/>
    <property type="match status" value="1"/>
</dbReference>